<dbReference type="PROSITE" id="PS51352">
    <property type="entry name" value="THIOREDOXIN_2"/>
    <property type="match status" value="1"/>
</dbReference>
<accession>A0A8J8GI90</accession>
<comment type="caution">
    <text evidence="7">The sequence shown here is derived from an EMBL/GenBank/DDBJ whole genome shotgun (WGS) entry which is preliminary data.</text>
</comment>
<evidence type="ECO:0000256" key="5">
    <source>
        <dbReference type="ARBA" id="ARBA00023284"/>
    </source>
</evidence>
<keyword evidence="3" id="KW-0735">Signal-anchor</keyword>
<dbReference type="EMBL" id="JABTTE010000014">
    <property type="protein sequence ID" value="NSL52231.1"/>
    <property type="molecule type" value="Genomic_DNA"/>
</dbReference>
<dbReference type="AlphaFoldDB" id="A0A8J8GI90"/>
<name>A0A8J8GI90_9BACI</name>
<organism evidence="7 8">
    <name type="scientific">Calidifontibacillus erzurumensis</name>
    <dbReference type="NCBI Taxonomy" id="2741433"/>
    <lineage>
        <taxon>Bacteria</taxon>
        <taxon>Bacillati</taxon>
        <taxon>Bacillota</taxon>
        <taxon>Bacilli</taxon>
        <taxon>Bacillales</taxon>
        <taxon>Bacillaceae</taxon>
        <taxon>Calidifontibacillus/Schinkia group</taxon>
        <taxon>Calidifontibacillus</taxon>
    </lineage>
</organism>
<evidence type="ECO:0000256" key="3">
    <source>
        <dbReference type="ARBA" id="ARBA00022968"/>
    </source>
</evidence>
<feature type="domain" description="Thioredoxin" evidence="6">
    <location>
        <begin position="30"/>
        <end position="167"/>
    </location>
</feature>
<dbReference type="CDD" id="cd02966">
    <property type="entry name" value="TlpA_like_family"/>
    <property type="match status" value="1"/>
</dbReference>
<dbReference type="GO" id="GO:0017004">
    <property type="term" value="P:cytochrome complex assembly"/>
    <property type="evidence" value="ECO:0007669"/>
    <property type="project" value="UniProtKB-KW"/>
</dbReference>
<evidence type="ECO:0000256" key="1">
    <source>
        <dbReference type="ARBA" id="ARBA00004196"/>
    </source>
</evidence>
<dbReference type="InterPro" id="IPR000866">
    <property type="entry name" value="AhpC/TSA"/>
</dbReference>
<dbReference type="PANTHER" id="PTHR42852">
    <property type="entry name" value="THIOL:DISULFIDE INTERCHANGE PROTEIN DSBE"/>
    <property type="match status" value="1"/>
</dbReference>
<dbReference type="InterPro" id="IPR050553">
    <property type="entry name" value="Thioredoxin_ResA/DsbE_sf"/>
</dbReference>
<dbReference type="Pfam" id="PF00578">
    <property type="entry name" value="AhpC-TSA"/>
    <property type="match status" value="1"/>
</dbReference>
<evidence type="ECO:0000259" key="6">
    <source>
        <dbReference type="PROSITE" id="PS51352"/>
    </source>
</evidence>
<keyword evidence="8" id="KW-1185">Reference proteome</keyword>
<sequence length="169" mass="19459">MNRVVKIFVLILIAVIFFFLAKGMNEAKTVEIGDLAYDFELEDTTGNIHRLSNYQGHYVIINFFATWCEPCINEAEELEKFQQKYGKEISLLIIDKGEPKNRVLTFKEKMKSTSLYLLDKDNKVSEKYNVVGQPETFIIDENGIIRKKIVGPTTADHLFDTISTLKAER</sequence>
<dbReference type="GO" id="GO:0016491">
    <property type="term" value="F:oxidoreductase activity"/>
    <property type="evidence" value="ECO:0007669"/>
    <property type="project" value="InterPro"/>
</dbReference>
<dbReference type="GO" id="GO:0030313">
    <property type="term" value="C:cell envelope"/>
    <property type="evidence" value="ECO:0007669"/>
    <property type="project" value="UniProtKB-SubCell"/>
</dbReference>
<dbReference type="GO" id="GO:0016209">
    <property type="term" value="F:antioxidant activity"/>
    <property type="evidence" value="ECO:0007669"/>
    <property type="project" value="InterPro"/>
</dbReference>
<keyword evidence="5" id="KW-0676">Redox-active center</keyword>
<dbReference type="InterPro" id="IPR036249">
    <property type="entry name" value="Thioredoxin-like_sf"/>
</dbReference>
<dbReference type="SUPFAM" id="SSF52833">
    <property type="entry name" value="Thioredoxin-like"/>
    <property type="match status" value="1"/>
</dbReference>
<protein>
    <submittedName>
        <fullName evidence="7">TlpA family protein disulfide reductase</fullName>
    </submittedName>
</protein>
<dbReference type="Proteomes" id="UP000625804">
    <property type="component" value="Unassembled WGS sequence"/>
</dbReference>
<comment type="subcellular location">
    <subcellularLocation>
        <location evidence="1">Cell envelope</location>
    </subcellularLocation>
</comment>
<dbReference type="InterPro" id="IPR013766">
    <property type="entry name" value="Thioredoxin_domain"/>
</dbReference>
<keyword evidence="2" id="KW-0201">Cytochrome c-type biogenesis</keyword>
<reference evidence="7" key="1">
    <citation type="submission" date="2020-06" db="EMBL/GenBank/DDBJ databases">
        <title>A novel thermopfilic bacterium from Erzurum, Turkey.</title>
        <authorList>
            <person name="Adiguzel A."/>
            <person name="Ay H."/>
            <person name="Baltaci M.O."/>
        </authorList>
    </citation>
    <scope>NUCLEOTIDE SEQUENCE</scope>
    <source>
        <strain evidence="7">P2</strain>
    </source>
</reference>
<evidence type="ECO:0000313" key="7">
    <source>
        <dbReference type="EMBL" id="NSL52231.1"/>
    </source>
</evidence>
<dbReference type="PANTHER" id="PTHR42852:SF6">
    <property type="entry name" value="THIOL:DISULFIDE INTERCHANGE PROTEIN DSBE"/>
    <property type="match status" value="1"/>
</dbReference>
<proteinExistence type="predicted"/>
<keyword evidence="4" id="KW-1015">Disulfide bond</keyword>
<keyword evidence="3" id="KW-0812">Transmembrane</keyword>
<gene>
    <name evidence="7" type="ORF">HR057_10750</name>
</gene>
<evidence type="ECO:0000256" key="4">
    <source>
        <dbReference type="ARBA" id="ARBA00023157"/>
    </source>
</evidence>
<evidence type="ECO:0000313" key="8">
    <source>
        <dbReference type="Proteomes" id="UP000625804"/>
    </source>
</evidence>
<evidence type="ECO:0000256" key="2">
    <source>
        <dbReference type="ARBA" id="ARBA00022748"/>
    </source>
</evidence>
<dbReference type="Gene3D" id="3.40.30.10">
    <property type="entry name" value="Glutaredoxin"/>
    <property type="match status" value="1"/>
</dbReference>
<dbReference type="RefSeq" id="WP_173731523.1">
    <property type="nucleotide sequence ID" value="NZ_JABTTE010000014.1"/>
</dbReference>